<dbReference type="EMBL" id="AP017424">
    <property type="protein sequence ID" value="BAU88092.1"/>
    <property type="molecule type" value="Genomic_DNA"/>
</dbReference>
<comment type="cofactor">
    <cofactor evidence="10">
        <name>phosphate</name>
        <dbReference type="ChEBI" id="CHEBI:43474"/>
    </cofactor>
</comment>
<evidence type="ECO:0000313" key="14">
    <source>
        <dbReference type="Proteomes" id="UP000217676"/>
    </source>
</evidence>
<feature type="domain" description="GH15-like" evidence="12">
    <location>
        <begin position="87"/>
        <end position="456"/>
    </location>
</feature>
<sequence>MGRCHAIDLDTADGSQLWVDADARVRRDGADLVAEFTVSADEQVAFVLSWQEGGVHSPPPSPAPDALLKHTLDFWEEWAARCTYTGPDREAVVRSLLTLAALIYAPTGAIVAAPTTSLPEEIGGVRNYDYRYAWLRDGAFTIGALADSGYLREAQAWISWMVAAGAGTPGRRQIMYGVGGETELAERELGWLPGYEGSAPVRIGNGAAGQLQIDVYGELADVLCDVALDAPGWARRIGSVVVGLATELEKLWDKPDAGIWEVRGPQRHFVHSKIMAWTALDRAIRFIEGGHAEGPVERWRVLRAAIHAEVCEKGYDAERNTFTQSYGSAELDASLLHAMLTGFLPADDKRVIGTVEAVQCELGTDDGLVLRYRTSGDRVGLDGFPGDESCFLICSGWLAECLALIGRPYEARTVLDSLLAASNGLGLLAEEYDPVAGRRLGNFPQAFSHIALLGAVRAAATANLGGAHGRGESGARV</sequence>
<dbReference type="KEGG" id="slau:SLA_7226"/>
<evidence type="ECO:0000256" key="4">
    <source>
        <dbReference type="ARBA" id="ARBA00019905"/>
    </source>
</evidence>
<accession>A0A169PJK7</accession>
<evidence type="ECO:0000259" key="12">
    <source>
        <dbReference type="Pfam" id="PF00723"/>
    </source>
</evidence>
<organism evidence="13 14">
    <name type="scientific">Streptomyces laurentii</name>
    <dbReference type="NCBI Taxonomy" id="39478"/>
    <lineage>
        <taxon>Bacteria</taxon>
        <taxon>Bacillati</taxon>
        <taxon>Actinomycetota</taxon>
        <taxon>Actinomycetes</taxon>
        <taxon>Kitasatosporales</taxon>
        <taxon>Streptomycetaceae</taxon>
        <taxon>Streptomyces</taxon>
    </lineage>
</organism>
<keyword evidence="14" id="KW-1185">Reference proteome</keyword>
<keyword evidence="7 13" id="KW-0326">Glycosidase</keyword>
<keyword evidence="6" id="KW-0119">Carbohydrate metabolism</keyword>
<dbReference type="GO" id="GO:0005993">
    <property type="term" value="P:trehalose catabolic process"/>
    <property type="evidence" value="ECO:0007669"/>
    <property type="project" value="UniProtKB-ARBA"/>
</dbReference>
<dbReference type="EC" id="3.2.1.28" evidence="3"/>
<dbReference type="InterPro" id="IPR011613">
    <property type="entry name" value="GH15-like"/>
</dbReference>
<dbReference type="GO" id="GO:0004555">
    <property type="term" value="F:alpha,alpha-trehalase activity"/>
    <property type="evidence" value="ECO:0007669"/>
    <property type="project" value="UniProtKB-EC"/>
</dbReference>
<comment type="similarity">
    <text evidence="2">Belongs to the glycosyl hydrolase 15 family.</text>
</comment>
<evidence type="ECO:0000256" key="11">
    <source>
        <dbReference type="ARBA" id="ARBA00060615"/>
    </source>
</evidence>
<dbReference type="Proteomes" id="UP000217676">
    <property type="component" value="Chromosome"/>
</dbReference>
<evidence type="ECO:0000256" key="2">
    <source>
        <dbReference type="ARBA" id="ARBA00006188"/>
    </source>
</evidence>
<dbReference type="Pfam" id="PF00723">
    <property type="entry name" value="Glyco_hydro_15"/>
    <property type="match status" value="1"/>
</dbReference>
<name>A0A169PJK7_STRLU</name>
<dbReference type="PANTHER" id="PTHR31616">
    <property type="entry name" value="TREHALASE"/>
    <property type="match status" value="1"/>
</dbReference>
<dbReference type="PANTHER" id="PTHR31616:SF0">
    <property type="entry name" value="GLUCAN 1,4-ALPHA-GLUCOSIDASE"/>
    <property type="match status" value="1"/>
</dbReference>
<proteinExistence type="inferred from homology"/>
<reference evidence="13 14" key="1">
    <citation type="journal article" date="2016" name="Genome Announc.">
        <title>Complete Genome Sequence of Thiostrepton-Producing Streptomyces laurentii ATCC 31255.</title>
        <authorList>
            <person name="Doi K."/>
            <person name="Fujino Y."/>
            <person name="Nagayoshi Y."/>
            <person name="Ohshima T."/>
            <person name="Ogata S."/>
        </authorList>
    </citation>
    <scope>NUCLEOTIDE SEQUENCE [LARGE SCALE GENOMIC DNA]</scope>
    <source>
        <strain evidence="13 14">ATCC 31255</strain>
    </source>
</reference>
<evidence type="ECO:0000256" key="3">
    <source>
        <dbReference type="ARBA" id="ARBA00012757"/>
    </source>
</evidence>
<evidence type="ECO:0000313" key="13">
    <source>
        <dbReference type="EMBL" id="BAU88092.1"/>
    </source>
</evidence>
<evidence type="ECO:0000256" key="1">
    <source>
        <dbReference type="ARBA" id="ARBA00001576"/>
    </source>
</evidence>
<evidence type="ECO:0000256" key="7">
    <source>
        <dbReference type="ARBA" id="ARBA00023295"/>
    </source>
</evidence>
<dbReference type="InterPro" id="IPR008928">
    <property type="entry name" value="6-hairpin_glycosidase_sf"/>
</dbReference>
<evidence type="ECO:0000256" key="9">
    <source>
        <dbReference type="ARBA" id="ARBA00031637"/>
    </source>
</evidence>
<protein>
    <recommendedName>
        <fullName evidence="4">Trehalase</fullName>
        <ecNumber evidence="3">3.2.1.28</ecNumber>
    </recommendedName>
    <alternativeName>
        <fullName evidence="8">Alpha,alpha-trehalase</fullName>
    </alternativeName>
    <alternativeName>
        <fullName evidence="9">Alpha,alpha-trehalose glucohydrolase</fullName>
    </alternativeName>
</protein>
<evidence type="ECO:0000256" key="10">
    <source>
        <dbReference type="ARBA" id="ARBA00053030"/>
    </source>
</evidence>
<comment type="catalytic activity">
    <reaction evidence="1">
        <text>alpha,alpha-trehalose + H2O = alpha-D-glucose + beta-D-glucose</text>
        <dbReference type="Rhea" id="RHEA:32675"/>
        <dbReference type="ChEBI" id="CHEBI:15377"/>
        <dbReference type="ChEBI" id="CHEBI:15903"/>
        <dbReference type="ChEBI" id="CHEBI:16551"/>
        <dbReference type="ChEBI" id="CHEBI:17925"/>
        <dbReference type="EC" id="3.2.1.28"/>
    </reaction>
</comment>
<dbReference type="FunFam" id="1.50.10.10:FF:000005">
    <property type="entry name" value="Glycosyl hydrolase, glucoamylase"/>
    <property type="match status" value="1"/>
</dbReference>
<evidence type="ECO:0000256" key="8">
    <source>
        <dbReference type="ARBA" id="ARBA00030473"/>
    </source>
</evidence>
<evidence type="ECO:0000256" key="6">
    <source>
        <dbReference type="ARBA" id="ARBA00023277"/>
    </source>
</evidence>
<dbReference type="Gene3D" id="1.50.10.10">
    <property type="match status" value="1"/>
</dbReference>
<gene>
    <name evidence="13" type="ORF">SLA_7226</name>
</gene>
<keyword evidence="5 13" id="KW-0378">Hydrolase</keyword>
<evidence type="ECO:0000256" key="5">
    <source>
        <dbReference type="ARBA" id="ARBA00022801"/>
    </source>
</evidence>
<dbReference type="SUPFAM" id="SSF48208">
    <property type="entry name" value="Six-hairpin glycosidases"/>
    <property type="match status" value="1"/>
</dbReference>
<comment type="pathway">
    <text evidence="11">Glycan degradation; trehalose degradation; D-glucose from alpha,alpha-trehalose: step 1/1.</text>
</comment>
<dbReference type="InterPro" id="IPR012341">
    <property type="entry name" value="6hp_glycosidase-like_sf"/>
</dbReference>
<dbReference type="AlphaFoldDB" id="A0A169PJK7"/>